<dbReference type="InterPro" id="IPR003439">
    <property type="entry name" value="ABC_transporter-like_ATP-bd"/>
</dbReference>
<keyword evidence="5 8" id="KW-1133">Transmembrane helix</keyword>
<dbReference type="InterPro" id="IPR039421">
    <property type="entry name" value="Type_1_exporter"/>
</dbReference>
<dbReference type="InterPro" id="IPR027417">
    <property type="entry name" value="P-loop_NTPase"/>
</dbReference>
<dbReference type="SUPFAM" id="SSF52540">
    <property type="entry name" value="P-loop containing nucleoside triphosphate hydrolases"/>
    <property type="match status" value="1"/>
</dbReference>
<feature type="domain" description="ABC transmembrane type-1" evidence="10">
    <location>
        <begin position="26"/>
        <end position="302"/>
    </location>
</feature>
<name>A0ABZ2BXM6_9RHOB</name>
<feature type="transmembrane region" description="Helical" evidence="8">
    <location>
        <begin position="60"/>
        <end position="80"/>
    </location>
</feature>
<accession>A0ABZ2BXM6</accession>
<feature type="region of interest" description="Disordered" evidence="7">
    <location>
        <begin position="566"/>
        <end position="596"/>
    </location>
</feature>
<keyword evidence="6 8" id="KW-0472">Membrane</keyword>
<dbReference type="NCBIfam" id="TIGR01842">
    <property type="entry name" value="type_I_sec_PrtD"/>
    <property type="match status" value="1"/>
</dbReference>
<keyword evidence="12" id="KW-1185">Reference proteome</keyword>
<dbReference type="EMBL" id="CP143423">
    <property type="protein sequence ID" value="WVX50821.1"/>
    <property type="molecule type" value="Genomic_DNA"/>
</dbReference>
<protein>
    <submittedName>
        <fullName evidence="11">Type I secretion system ATP-binding protein PrsD</fullName>
    </submittedName>
</protein>
<evidence type="ECO:0000259" key="10">
    <source>
        <dbReference type="PROSITE" id="PS50929"/>
    </source>
</evidence>
<dbReference type="InterPro" id="IPR011527">
    <property type="entry name" value="ABC1_TM_dom"/>
</dbReference>
<evidence type="ECO:0000256" key="8">
    <source>
        <dbReference type="SAM" id="Phobius"/>
    </source>
</evidence>
<dbReference type="PANTHER" id="PTHR43394">
    <property type="entry name" value="ATP-DEPENDENT PERMEASE MDL1, MITOCHONDRIAL"/>
    <property type="match status" value="1"/>
</dbReference>
<dbReference type="PANTHER" id="PTHR43394:SF1">
    <property type="entry name" value="ATP-BINDING CASSETTE SUB-FAMILY B MEMBER 10, MITOCHONDRIAL"/>
    <property type="match status" value="1"/>
</dbReference>
<dbReference type="Pfam" id="PF00664">
    <property type="entry name" value="ABC_membrane"/>
    <property type="match status" value="1"/>
</dbReference>
<evidence type="ECO:0000313" key="11">
    <source>
        <dbReference type="EMBL" id="WVX50821.1"/>
    </source>
</evidence>
<organism evidence="11 12">
    <name type="scientific">Roseobacter fucihabitans</name>
    <dbReference type="NCBI Taxonomy" id="1537242"/>
    <lineage>
        <taxon>Bacteria</taxon>
        <taxon>Pseudomonadati</taxon>
        <taxon>Pseudomonadota</taxon>
        <taxon>Alphaproteobacteria</taxon>
        <taxon>Rhodobacterales</taxon>
        <taxon>Roseobacteraceae</taxon>
        <taxon>Roseobacter</taxon>
    </lineage>
</organism>
<proteinExistence type="predicted"/>
<evidence type="ECO:0000256" key="2">
    <source>
        <dbReference type="ARBA" id="ARBA00022692"/>
    </source>
</evidence>
<evidence type="ECO:0000256" key="6">
    <source>
        <dbReference type="ARBA" id="ARBA00023136"/>
    </source>
</evidence>
<dbReference type="Gene3D" id="3.40.50.300">
    <property type="entry name" value="P-loop containing nucleotide triphosphate hydrolases"/>
    <property type="match status" value="1"/>
</dbReference>
<dbReference type="Proteomes" id="UP001318682">
    <property type="component" value="Chromosome"/>
</dbReference>
<dbReference type="PROSITE" id="PS50929">
    <property type="entry name" value="ABC_TM1F"/>
    <property type="match status" value="1"/>
</dbReference>
<evidence type="ECO:0000256" key="1">
    <source>
        <dbReference type="ARBA" id="ARBA00004651"/>
    </source>
</evidence>
<feature type="transmembrane region" description="Helical" evidence="8">
    <location>
        <begin position="21"/>
        <end position="48"/>
    </location>
</feature>
<keyword evidence="2 8" id="KW-0812">Transmembrane</keyword>
<dbReference type="PROSITE" id="PS50893">
    <property type="entry name" value="ABC_TRANSPORTER_2"/>
    <property type="match status" value="1"/>
</dbReference>
<dbReference type="InterPro" id="IPR010128">
    <property type="entry name" value="ATPase_T1SS_PrtD-like"/>
</dbReference>
<evidence type="ECO:0000256" key="5">
    <source>
        <dbReference type="ARBA" id="ARBA00022989"/>
    </source>
</evidence>
<dbReference type="GO" id="GO:0005524">
    <property type="term" value="F:ATP binding"/>
    <property type="evidence" value="ECO:0007669"/>
    <property type="project" value="UniProtKB-KW"/>
</dbReference>
<dbReference type="SUPFAM" id="SSF90123">
    <property type="entry name" value="ABC transporter transmembrane region"/>
    <property type="match status" value="1"/>
</dbReference>
<dbReference type="CDD" id="cd18586">
    <property type="entry name" value="ABC_6TM_PrtD_like"/>
    <property type="match status" value="1"/>
</dbReference>
<feature type="compositionally biased region" description="Basic and acidic residues" evidence="7">
    <location>
        <begin position="576"/>
        <end position="596"/>
    </location>
</feature>
<dbReference type="InterPro" id="IPR047957">
    <property type="entry name" value="ABC_AprD-like_6TM"/>
</dbReference>
<sequence>MAQKSELGMPELREARSSGTWLLWSVFLFSVFVNLLMLTGPLFMLQVYDRVLGSRSEETLAALFILVAVLYGLMGILDYARGRVLARFGARFQSLLDDRVFDAVLRRAILPQERGAPSTGLRDLETVQTVFTSPVMLALFDVPWTPLFIGAIFIFHPWLGWMAVFGLVTLVAVTLLNNFLTRRKTLEAQNSSGQASGFAEQVRRSAEVVRAQGMGSAVSVRWHSLRDEALDQTIKSSDWTGLFTASTKAFRLFLQSAMLAVGAYLVLQGEMTAGAMIAGSILLGRALAPIEQSLGQWPMVQRARAAWSDLARLLAATPPEQDTLALPQPEANVTFKGVSVVPHGGKTPTLSGVTFALAAGEVLGVIGKSGSGKSTLAKTILGLTHTVAGEVRFGGATLDQYGPDALGAYIGYLPQNVVLFSGTIAENIARMTAMPDEAKIVEAAKRANAHEMILSLADGYKTRIQSEDSQLSGGQKQRIALARAFYGDPVLLVLDEPNSALDNDGSVALNLAVREFKASNRSVVILTHRPTAISECDRLIVVDNGRIAADGPRDQVLQSMVSNAGNIQRSMTKMPKSGDAKQADTVKKSDNKVVTS</sequence>
<keyword evidence="3" id="KW-0547">Nucleotide-binding</keyword>
<gene>
    <name evidence="11" type="primary">prsD_2</name>
    <name evidence="11" type="ORF">ROLI_039210</name>
</gene>
<evidence type="ECO:0000259" key="9">
    <source>
        <dbReference type="PROSITE" id="PS50893"/>
    </source>
</evidence>
<dbReference type="PROSITE" id="PS00211">
    <property type="entry name" value="ABC_TRANSPORTER_1"/>
    <property type="match status" value="1"/>
</dbReference>
<feature type="transmembrane region" description="Helical" evidence="8">
    <location>
        <begin position="135"/>
        <end position="155"/>
    </location>
</feature>
<feature type="transmembrane region" description="Helical" evidence="8">
    <location>
        <begin position="161"/>
        <end position="180"/>
    </location>
</feature>
<keyword evidence="4 11" id="KW-0067">ATP-binding</keyword>
<evidence type="ECO:0000256" key="7">
    <source>
        <dbReference type="SAM" id="MobiDB-lite"/>
    </source>
</evidence>
<dbReference type="Pfam" id="PF00005">
    <property type="entry name" value="ABC_tran"/>
    <property type="match status" value="1"/>
</dbReference>
<dbReference type="InterPro" id="IPR003593">
    <property type="entry name" value="AAA+_ATPase"/>
</dbReference>
<dbReference type="InterPro" id="IPR036640">
    <property type="entry name" value="ABC1_TM_sf"/>
</dbReference>
<evidence type="ECO:0000256" key="3">
    <source>
        <dbReference type="ARBA" id="ARBA00022741"/>
    </source>
</evidence>
<feature type="domain" description="ABC transporter" evidence="9">
    <location>
        <begin position="333"/>
        <end position="569"/>
    </location>
</feature>
<comment type="subcellular location">
    <subcellularLocation>
        <location evidence="1">Cell membrane</location>
        <topology evidence="1">Multi-pass membrane protein</topology>
    </subcellularLocation>
</comment>
<dbReference type="SMART" id="SM00382">
    <property type="entry name" value="AAA"/>
    <property type="match status" value="1"/>
</dbReference>
<dbReference type="Gene3D" id="1.20.1560.10">
    <property type="entry name" value="ABC transporter type 1, transmembrane domain"/>
    <property type="match status" value="1"/>
</dbReference>
<dbReference type="InterPro" id="IPR017871">
    <property type="entry name" value="ABC_transporter-like_CS"/>
</dbReference>
<reference evidence="12" key="2">
    <citation type="submission" date="2024-01" db="EMBL/GenBank/DDBJ databases">
        <title>Roseobacter fucihabitans sp. nov., isolated from the brown alga Fucus spiralis.</title>
        <authorList>
            <person name="Hahnke S."/>
            <person name="Berger M."/>
            <person name="Schlingloff A."/>
            <person name="Athale I."/>
            <person name="Neumann-Schaal M."/>
            <person name="Adenaya A."/>
            <person name="Poehlein A."/>
            <person name="Daniel R."/>
            <person name="Pertersen J."/>
            <person name="Brinkhoff T."/>
        </authorList>
    </citation>
    <scope>NUCLEOTIDE SEQUENCE [LARGE SCALE GENOMIC DNA]</scope>
    <source>
        <strain evidence="12">B14</strain>
    </source>
</reference>
<evidence type="ECO:0000313" key="12">
    <source>
        <dbReference type="Proteomes" id="UP001318682"/>
    </source>
</evidence>
<evidence type="ECO:0000256" key="4">
    <source>
        <dbReference type="ARBA" id="ARBA00022840"/>
    </source>
</evidence>
<reference evidence="11 12" key="1">
    <citation type="submission" date="2015-07" db="EMBL/GenBank/DDBJ databases">
        <authorList>
            <person name="Voget S."/>
            <person name="Dogs M."/>
            <person name="Brinkhoff T.H."/>
            <person name="Daniel R."/>
        </authorList>
    </citation>
    <scope>NUCLEOTIDE SEQUENCE [LARGE SCALE GENOMIC DNA]</scope>
    <source>
        <strain evidence="11 12">B14</strain>
    </source>
</reference>